<dbReference type="Pfam" id="PF04451">
    <property type="entry name" value="Capsid_NCLDV"/>
    <property type="match status" value="1"/>
</dbReference>
<organism evidence="3">
    <name type="scientific">viral metagenome</name>
    <dbReference type="NCBI Taxonomy" id="1070528"/>
    <lineage>
        <taxon>unclassified sequences</taxon>
        <taxon>metagenomes</taxon>
        <taxon>organismal metagenomes</taxon>
    </lineage>
</organism>
<dbReference type="Pfam" id="PF16903">
    <property type="entry name" value="Capsid_N"/>
    <property type="match status" value="1"/>
</dbReference>
<dbReference type="InterPro" id="IPR016112">
    <property type="entry name" value="VP_dsDNA_II"/>
</dbReference>
<dbReference type="InterPro" id="IPR007542">
    <property type="entry name" value="MCP_C"/>
</dbReference>
<dbReference type="AlphaFoldDB" id="A0A6C0DXJ6"/>
<evidence type="ECO:0000313" key="3">
    <source>
        <dbReference type="EMBL" id="QHT20769.1"/>
    </source>
</evidence>
<evidence type="ECO:0000259" key="2">
    <source>
        <dbReference type="Pfam" id="PF16903"/>
    </source>
</evidence>
<feature type="domain" description="Major capsid protein C-terminal" evidence="1">
    <location>
        <begin position="318"/>
        <end position="566"/>
    </location>
</feature>
<dbReference type="Gene3D" id="2.70.9.10">
    <property type="entry name" value="Adenovirus Type 2 Hexon, domain 4"/>
    <property type="match status" value="1"/>
</dbReference>
<evidence type="ECO:0000259" key="1">
    <source>
        <dbReference type="Pfam" id="PF04451"/>
    </source>
</evidence>
<reference evidence="3" key="1">
    <citation type="journal article" date="2020" name="Nature">
        <title>Giant virus diversity and host interactions through global metagenomics.</title>
        <authorList>
            <person name="Schulz F."/>
            <person name="Roux S."/>
            <person name="Paez-Espino D."/>
            <person name="Jungbluth S."/>
            <person name="Walsh D.A."/>
            <person name="Denef V.J."/>
            <person name="McMahon K.D."/>
            <person name="Konstantinidis K.T."/>
            <person name="Eloe-Fadrosh E.A."/>
            <person name="Kyrpides N.C."/>
            <person name="Woyke T."/>
        </authorList>
    </citation>
    <scope>NUCLEOTIDE SEQUENCE</scope>
    <source>
        <strain evidence="3">GVMAG-M-3300023174-75</strain>
    </source>
</reference>
<feature type="domain" description="Major capsid protein N-terminal" evidence="2">
    <location>
        <begin position="25"/>
        <end position="253"/>
    </location>
</feature>
<dbReference type="EMBL" id="MN739683">
    <property type="protein sequence ID" value="QHT20769.1"/>
    <property type="molecule type" value="Genomic_DNA"/>
</dbReference>
<proteinExistence type="predicted"/>
<protein>
    <recommendedName>
        <fullName evidence="4">Major capsid protein N-terminal domain-containing protein</fullName>
    </recommendedName>
</protein>
<dbReference type="Gene3D" id="2.70.9.20">
    <property type="entry name" value="Major capsid protein Vp54"/>
    <property type="match status" value="1"/>
</dbReference>
<dbReference type="SUPFAM" id="SSF49749">
    <property type="entry name" value="Group II dsDNA viruses VP"/>
    <property type="match status" value="2"/>
</dbReference>
<dbReference type="GO" id="GO:0005198">
    <property type="term" value="F:structural molecule activity"/>
    <property type="evidence" value="ECO:0007669"/>
    <property type="project" value="InterPro"/>
</dbReference>
<sequence>MAGGLLNLIAIGDQNIILTGNPTRSFFKSTYSKYTNFGLQKFRIDQVGQKELEVSRPTKFSFKIGRYGDLLMDTYLVVKLPTIWSPLLYYNKYSDISGVYRPYEFKWIKHIGCQLISEVNILIDGITIQKFSGTYLQNIVERDFDSHKKELFDIMTGNISELNDPANFNNRNNNYPNAFNINSSLPDIIGIEPSIREYNLYIPINSWYSLSTFMAFPLICLQYSNLVIDFTLRPLQELFTIKDVLYDISINTNKIINYNNIPQIRPLQTTLEYQFNRFINPPPTKILELSANTYINLPNRINSNIHLLCTQCFLDNAEREMFAKNSQNYLIKEVKEYNFEKVIKTNKVKLESNGLISSWMWYFQRSDVKDRNEWSNYTNWPYENSIPNDLKKITIDSSYIYYNPHFTYNLGDISKNIYYTGYSPSVYEQTNQREIMKDFAIICNGKYREQTFDSSIFSKIEKYNKSNGSCSKVGLYYYNFTLFTDPFKLQPNGALNTSKFKTIEFEYNNYANPPIDLSNVEFTTICDPATGAVIATSKDPTSIYKYYYNLFVIEEKYNLLIFQNGFGRLLYSS</sequence>
<accession>A0A6C0DXJ6</accession>
<dbReference type="InterPro" id="IPR031654">
    <property type="entry name" value="Capsid_N"/>
</dbReference>
<dbReference type="InterPro" id="IPR038519">
    <property type="entry name" value="MCP_C_sf"/>
</dbReference>
<evidence type="ECO:0008006" key="4">
    <source>
        <dbReference type="Google" id="ProtNLM"/>
    </source>
</evidence>
<name>A0A6C0DXJ6_9ZZZZ</name>